<keyword evidence="3" id="KW-0963">Cytoplasm</keyword>
<evidence type="ECO:0000259" key="10">
    <source>
        <dbReference type="PROSITE" id="PS51722"/>
    </source>
</evidence>
<dbReference type="GO" id="GO:0005829">
    <property type="term" value="C:cytosol"/>
    <property type="evidence" value="ECO:0007669"/>
    <property type="project" value="TreeGrafter"/>
</dbReference>
<dbReference type="SUPFAM" id="SSF50465">
    <property type="entry name" value="EF-Tu/eEF-1alpha/eIF2-gamma C-terminal domain"/>
    <property type="match status" value="1"/>
</dbReference>
<comment type="function">
    <text evidence="7">Translation factor necessary for the incorporation of selenocysteine into proteins. It probably replaces EF-Tu for the insertion of selenocysteine directed by the UGA codon. SelB binds GTP and GDP.</text>
</comment>
<feature type="domain" description="Tr-type G" evidence="10">
    <location>
        <begin position="1"/>
        <end position="180"/>
    </location>
</feature>
<dbReference type="PANTHER" id="PTHR43721">
    <property type="entry name" value="ELONGATION FACTOR TU-RELATED"/>
    <property type="match status" value="1"/>
</dbReference>
<dbReference type="Gene3D" id="1.10.10.10">
    <property type="entry name" value="Winged helix-like DNA-binding domain superfamily/Winged helix DNA-binding domain"/>
    <property type="match status" value="3"/>
</dbReference>
<dbReference type="PROSITE" id="PS00301">
    <property type="entry name" value="G_TR_1"/>
    <property type="match status" value="1"/>
</dbReference>
<dbReference type="Pfam" id="PF09107">
    <property type="entry name" value="WHD_3rd_SelB"/>
    <property type="match status" value="1"/>
</dbReference>
<evidence type="ECO:0000256" key="4">
    <source>
        <dbReference type="ARBA" id="ARBA00022741"/>
    </source>
</evidence>
<protein>
    <recommendedName>
        <fullName evidence="2">Selenocysteine-specific elongation factor</fullName>
    </recommendedName>
    <alternativeName>
        <fullName evidence="8">SelB translation factor</fullName>
    </alternativeName>
</protein>
<keyword evidence="4" id="KW-0547">Nucleotide-binding</keyword>
<evidence type="ECO:0000256" key="1">
    <source>
        <dbReference type="ARBA" id="ARBA00004496"/>
    </source>
</evidence>
<keyword evidence="6" id="KW-0342">GTP-binding</keyword>
<dbReference type="GO" id="GO:0004020">
    <property type="term" value="F:adenylylsulfate kinase activity"/>
    <property type="evidence" value="ECO:0007669"/>
    <property type="project" value="UniProtKB-EC"/>
</dbReference>
<dbReference type="PRINTS" id="PR00315">
    <property type="entry name" value="ELONGATNFCT"/>
</dbReference>
<reference evidence="11 12" key="1">
    <citation type="submission" date="2017-07" db="EMBL/GenBank/DDBJ databases">
        <title>Draft Genome Sequences of Select Purple Nonsulfur Bacteria.</title>
        <authorList>
            <person name="Lasarre B."/>
            <person name="Mckinlay J.B."/>
        </authorList>
    </citation>
    <scope>NUCLEOTIDE SEQUENCE [LARGE SCALE GENOMIC DNA]</scope>
    <source>
        <strain evidence="11 12">DSM 5909</strain>
    </source>
</reference>
<dbReference type="Gene3D" id="2.40.30.10">
    <property type="entry name" value="Translation factors"/>
    <property type="match status" value="1"/>
</dbReference>
<dbReference type="EMBL" id="NPEX01000175">
    <property type="protein sequence ID" value="RAI41828.1"/>
    <property type="molecule type" value="Genomic_DNA"/>
</dbReference>
<dbReference type="InterPro" id="IPR015190">
    <property type="entry name" value="Elong_fac_SelB-wing-hlx_typ-2"/>
</dbReference>
<dbReference type="InterPro" id="IPR031157">
    <property type="entry name" value="G_TR_CS"/>
</dbReference>
<feature type="compositionally biased region" description="Polar residues" evidence="9">
    <location>
        <begin position="663"/>
        <end position="672"/>
    </location>
</feature>
<organism evidence="11 12">
    <name type="scientific">Rhodoplanes roseus</name>
    <dbReference type="NCBI Taxonomy" id="29409"/>
    <lineage>
        <taxon>Bacteria</taxon>
        <taxon>Pseudomonadati</taxon>
        <taxon>Pseudomonadota</taxon>
        <taxon>Alphaproteobacteria</taxon>
        <taxon>Hyphomicrobiales</taxon>
        <taxon>Nitrobacteraceae</taxon>
        <taxon>Rhodoplanes</taxon>
    </lineage>
</organism>
<dbReference type="PANTHER" id="PTHR43721:SF22">
    <property type="entry name" value="ELONGATION FACTOR TU, MITOCHONDRIAL"/>
    <property type="match status" value="1"/>
</dbReference>
<dbReference type="InterPro" id="IPR009001">
    <property type="entry name" value="Transl_elong_EF1A/Init_IF2_C"/>
</dbReference>
<dbReference type="InterPro" id="IPR004535">
    <property type="entry name" value="Transl_elong_SelB"/>
</dbReference>
<comment type="caution">
    <text evidence="11">The sequence shown here is derived from an EMBL/GenBank/DDBJ whole genome shotgun (WGS) entry which is preliminary data.</text>
</comment>
<dbReference type="GO" id="GO:0003924">
    <property type="term" value="F:GTPase activity"/>
    <property type="evidence" value="ECO:0007669"/>
    <property type="project" value="InterPro"/>
</dbReference>
<feature type="compositionally biased region" description="Basic and acidic residues" evidence="9">
    <location>
        <begin position="683"/>
        <end position="692"/>
    </location>
</feature>
<dbReference type="Pfam" id="PF09106">
    <property type="entry name" value="WHD_2nd_SelB"/>
    <property type="match status" value="1"/>
</dbReference>
<dbReference type="InterPro" id="IPR036388">
    <property type="entry name" value="WH-like_DNA-bd_sf"/>
</dbReference>
<dbReference type="InterPro" id="IPR000795">
    <property type="entry name" value="T_Tr_GTP-bd_dom"/>
</dbReference>
<dbReference type="Pfam" id="PF00009">
    <property type="entry name" value="GTP_EFTU"/>
    <property type="match status" value="1"/>
</dbReference>
<keyword evidence="11" id="KW-0251">Elongation factor</keyword>
<evidence type="ECO:0000313" key="12">
    <source>
        <dbReference type="Proteomes" id="UP000249130"/>
    </source>
</evidence>
<feature type="region of interest" description="Disordered" evidence="9">
    <location>
        <begin position="646"/>
        <end position="711"/>
    </location>
</feature>
<evidence type="ECO:0000256" key="5">
    <source>
        <dbReference type="ARBA" id="ARBA00022917"/>
    </source>
</evidence>
<dbReference type="PROSITE" id="PS51722">
    <property type="entry name" value="G_TR_2"/>
    <property type="match status" value="1"/>
</dbReference>
<feature type="compositionally biased region" description="Basic and acidic residues" evidence="9">
    <location>
        <begin position="646"/>
        <end position="657"/>
    </location>
</feature>
<evidence type="ECO:0000256" key="7">
    <source>
        <dbReference type="ARBA" id="ARBA00025526"/>
    </source>
</evidence>
<sequence length="711" mass="75793">MIVGTAGHIDHGKTSLVRALTGVDTDRLKEEKARGISIDLGFAYLPVPAGAAGAEAGQGGVLGFVDVPGHERFVHTMVAGASGIDMVLLVIAADDGVMPQTREHLAIVDLLGIRRGVVALTKADLVSAERRAEATAEIRATLAGTSLAEAPVVPVSSATGERIDGLRESLFAAAREFGAREAGGKRVRLAVDRSFTLAGTGTVVTGTVLSGRVGVGDRVLVSPSGLAARVRSIHAQNRPAQEGVAGDRCALALAGEQISKEAIRRGDMVLDPALHAPADRIDATLRLLPGEPRPVPQWMPVRLHHASAEVGARIVLLDDAPLAPGTQGRVQLVLETPIAAAAGDRFVLRDVSASRTIGGGRFLDLRAPARKRRTPERLAQLDALALDDPGDALAGLLARPPYHVELSGFARDHALADDAMARLVATLGVVRVADKDLSIGLAAPAWERLTRDIVGRLDAFHHENPDLPGLGLERLRLQVEPRLPAPAFRSVLQGLSRQNLAVLDGAWVRRPGHAVRLNEAEERLWQAMAPRLGGADRFKPPRVRDVAGLLAVDEAVVRRVLKLTARTGRVDEVAHDHYFLRGTVAEMVGIAADLAGAPPGVFTAAQFRDRVDTGRKVAIQILEFFDRHGVTLRRGDLRRMNRHRLDLFGPPADHEQASDGAEQITNAEQDTTLGREASPVGRPDFKSGRGREPVSGGFDSHSLPPPFRSAR</sequence>
<dbReference type="InterPro" id="IPR048931">
    <property type="entry name" value="WHD_2nd_SelB_bact"/>
</dbReference>
<dbReference type="Gene3D" id="3.40.50.300">
    <property type="entry name" value="P-loop containing nucleotide triphosphate hydrolases"/>
    <property type="match status" value="1"/>
</dbReference>
<dbReference type="CDD" id="cd04171">
    <property type="entry name" value="SelB"/>
    <property type="match status" value="1"/>
</dbReference>
<dbReference type="Pfam" id="PF03144">
    <property type="entry name" value="GTP_EFTU_D2"/>
    <property type="match status" value="1"/>
</dbReference>
<dbReference type="SUPFAM" id="SSF52540">
    <property type="entry name" value="P-loop containing nucleoside triphosphate hydrolases"/>
    <property type="match status" value="1"/>
</dbReference>
<proteinExistence type="predicted"/>
<gene>
    <name evidence="11" type="primary">selB</name>
    <name evidence="11" type="ORF">CH341_20910</name>
</gene>
<dbReference type="CDD" id="cd15491">
    <property type="entry name" value="selB_III"/>
    <property type="match status" value="1"/>
</dbReference>
<dbReference type="InterPro" id="IPR036390">
    <property type="entry name" value="WH_DNA-bd_sf"/>
</dbReference>
<accession>A0A327L2A2</accession>
<dbReference type="GO" id="GO:0003746">
    <property type="term" value="F:translation elongation factor activity"/>
    <property type="evidence" value="ECO:0007669"/>
    <property type="project" value="UniProtKB-KW"/>
</dbReference>
<evidence type="ECO:0000256" key="6">
    <source>
        <dbReference type="ARBA" id="ARBA00023134"/>
    </source>
</evidence>
<dbReference type="GO" id="GO:0001514">
    <property type="term" value="P:selenocysteine incorporation"/>
    <property type="evidence" value="ECO:0007669"/>
    <property type="project" value="InterPro"/>
</dbReference>
<dbReference type="GO" id="GO:0005525">
    <property type="term" value="F:GTP binding"/>
    <property type="evidence" value="ECO:0007669"/>
    <property type="project" value="UniProtKB-KW"/>
</dbReference>
<dbReference type="AlphaFoldDB" id="A0A327L2A2"/>
<dbReference type="Pfam" id="PF25461">
    <property type="entry name" value="Beta-barrel_SelB"/>
    <property type="match status" value="1"/>
</dbReference>
<dbReference type="InterPro" id="IPR009000">
    <property type="entry name" value="Transl_B-barrel_sf"/>
</dbReference>
<dbReference type="NCBIfam" id="TIGR00475">
    <property type="entry name" value="selB"/>
    <property type="match status" value="1"/>
</dbReference>
<evidence type="ECO:0000256" key="3">
    <source>
        <dbReference type="ARBA" id="ARBA00022490"/>
    </source>
</evidence>
<dbReference type="InterPro" id="IPR050055">
    <property type="entry name" value="EF-Tu_GTPase"/>
</dbReference>
<evidence type="ECO:0000256" key="2">
    <source>
        <dbReference type="ARBA" id="ARBA00015953"/>
    </source>
</evidence>
<name>A0A327L2A2_9BRAD</name>
<comment type="subcellular location">
    <subcellularLocation>
        <location evidence="1">Cytoplasm</location>
    </subcellularLocation>
</comment>
<keyword evidence="12" id="KW-1185">Reference proteome</keyword>
<evidence type="ECO:0000256" key="8">
    <source>
        <dbReference type="ARBA" id="ARBA00031615"/>
    </source>
</evidence>
<dbReference type="InterPro" id="IPR027417">
    <property type="entry name" value="P-loop_NTPase"/>
</dbReference>
<dbReference type="Proteomes" id="UP000249130">
    <property type="component" value="Unassembled WGS sequence"/>
</dbReference>
<dbReference type="GO" id="GO:0003723">
    <property type="term" value="F:RNA binding"/>
    <property type="evidence" value="ECO:0007669"/>
    <property type="project" value="InterPro"/>
</dbReference>
<evidence type="ECO:0000256" key="9">
    <source>
        <dbReference type="SAM" id="MobiDB-lite"/>
    </source>
</evidence>
<keyword evidence="5" id="KW-0648">Protein biosynthesis</keyword>
<dbReference type="InterPro" id="IPR057335">
    <property type="entry name" value="Beta-barrel_SelB"/>
</dbReference>
<dbReference type="SUPFAM" id="SSF50447">
    <property type="entry name" value="Translation proteins"/>
    <property type="match status" value="1"/>
</dbReference>
<dbReference type="OrthoDB" id="9803139at2"/>
<evidence type="ECO:0000313" key="11">
    <source>
        <dbReference type="EMBL" id="RAI41828.1"/>
    </source>
</evidence>
<dbReference type="SUPFAM" id="SSF46785">
    <property type="entry name" value="Winged helix' DNA-binding domain"/>
    <property type="match status" value="3"/>
</dbReference>
<dbReference type="InterPro" id="IPR015191">
    <property type="entry name" value="SelB_WHD4"/>
</dbReference>
<dbReference type="Pfam" id="PF21214">
    <property type="entry name" value="WHD_2nd_SelB_bact"/>
    <property type="match status" value="1"/>
</dbReference>
<dbReference type="InterPro" id="IPR004161">
    <property type="entry name" value="EFTu-like_2"/>
</dbReference>